<feature type="compositionally biased region" description="Pro residues" evidence="4">
    <location>
        <begin position="419"/>
        <end position="431"/>
    </location>
</feature>
<keyword evidence="1" id="KW-0547">Nucleotide-binding</keyword>
<feature type="region of interest" description="Disordered" evidence="4">
    <location>
        <begin position="411"/>
        <end position="431"/>
    </location>
</feature>
<organism evidence="6 7">
    <name type="scientific">Virgisporangium ochraceum</name>
    <dbReference type="NCBI Taxonomy" id="65505"/>
    <lineage>
        <taxon>Bacteria</taxon>
        <taxon>Bacillati</taxon>
        <taxon>Actinomycetota</taxon>
        <taxon>Actinomycetes</taxon>
        <taxon>Micromonosporales</taxon>
        <taxon>Micromonosporaceae</taxon>
        <taxon>Virgisporangium</taxon>
    </lineage>
</organism>
<keyword evidence="5" id="KW-1133">Transmembrane helix</keyword>
<keyword evidence="5" id="KW-0472">Membrane</keyword>
<dbReference type="Gene3D" id="3.30.420.40">
    <property type="match status" value="2"/>
</dbReference>
<keyword evidence="3" id="KW-0143">Chaperone</keyword>
<evidence type="ECO:0008006" key="8">
    <source>
        <dbReference type="Google" id="ProtNLM"/>
    </source>
</evidence>
<dbReference type="PRINTS" id="PR00301">
    <property type="entry name" value="HEATSHOCK70"/>
</dbReference>
<dbReference type="GO" id="GO:0005524">
    <property type="term" value="F:ATP binding"/>
    <property type="evidence" value="ECO:0007669"/>
    <property type="project" value="UniProtKB-KW"/>
</dbReference>
<evidence type="ECO:0000256" key="5">
    <source>
        <dbReference type="SAM" id="Phobius"/>
    </source>
</evidence>
<proteinExistence type="predicted"/>
<keyword evidence="2" id="KW-0067">ATP-binding</keyword>
<evidence type="ECO:0000313" key="6">
    <source>
        <dbReference type="EMBL" id="GIJ70500.1"/>
    </source>
</evidence>
<evidence type="ECO:0000256" key="4">
    <source>
        <dbReference type="SAM" id="MobiDB-lite"/>
    </source>
</evidence>
<dbReference type="Pfam" id="PF00012">
    <property type="entry name" value="HSP70"/>
    <property type="match status" value="1"/>
</dbReference>
<keyword evidence="5" id="KW-0812">Transmembrane</keyword>
<dbReference type="Proteomes" id="UP000635606">
    <property type="component" value="Unassembled WGS sequence"/>
</dbReference>
<dbReference type="Gene3D" id="3.90.640.10">
    <property type="entry name" value="Actin, Chain A, domain 4"/>
    <property type="match status" value="1"/>
</dbReference>
<dbReference type="GO" id="GO:0140662">
    <property type="term" value="F:ATP-dependent protein folding chaperone"/>
    <property type="evidence" value="ECO:0007669"/>
    <property type="project" value="InterPro"/>
</dbReference>
<dbReference type="SUPFAM" id="SSF53067">
    <property type="entry name" value="Actin-like ATPase domain"/>
    <property type="match status" value="2"/>
</dbReference>
<dbReference type="RefSeq" id="WP_203930398.1">
    <property type="nucleotide sequence ID" value="NZ_BOPH01000081.1"/>
</dbReference>
<protein>
    <recommendedName>
        <fullName evidence="8">Hsp70 family protein</fullName>
    </recommendedName>
</protein>
<evidence type="ECO:0000313" key="7">
    <source>
        <dbReference type="Proteomes" id="UP000635606"/>
    </source>
</evidence>
<dbReference type="InterPro" id="IPR013126">
    <property type="entry name" value="Hsp_70_fam"/>
</dbReference>
<feature type="transmembrane region" description="Helical" evidence="5">
    <location>
        <begin position="446"/>
        <end position="466"/>
    </location>
</feature>
<dbReference type="InterPro" id="IPR043129">
    <property type="entry name" value="ATPase_NBD"/>
</dbReference>
<name>A0A8J3ZXV3_9ACTN</name>
<evidence type="ECO:0000256" key="1">
    <source>
        <dbReference type="ARBA" id="ARBA00022741"/>
    </source>
</evidence>
<sequence length="471" mass="49593">MNGYRLGVDLGTSTTVATVVGSDGRARQLLFDASPLLSSAVHASGRGLVVGADAERAAALDPGGFEANPKRRIDDGTVWLGEREIPVAELLTAVLRRVADEATRVGGRAPAEVAVTHPAAWGATRLAVLADAAGRAGLGPVRFVPEPVAAAAYFVAVAGARVPAGHSVVVYDLGAGTFDVSVVRPRGSTYEVLATAGLDDVGGLDLDAVVVAHARATAGATDGATGGATDGGATELWRRLDWPRDEPDRQARRQLWQGARAAKEQLSRHPTAEFAVPLVGARVHLTREEFDRAAHAHLERTATLTRTVLGEARVPPELVAGVFLVGGSSRIPLAGTLLHRTLRIAPTVLDHPELVVSEGSLHAVVQTPAYGPAAPYAPVRQAPPATMPPATMPSATMPSATMPPATMPPATMPHQAPYQAPPQPMPQPVQPSGPYVRRRWYHNRTARYLVIGFLAWWTLLIALAFIDPFNS</sequence>
<reference evidence="6" key="1">
    <citation type="submission" date="2021-01" db="EMBL/GenBank/DDBJ databases">
        <title>Whole genome shotgun sequence of Virgisporangium ochraceum NBRC 16418.</title>
        <authorList>
            <person name="Komaki H."/>
            <person name="Tamura T."/>
        </authorList>
    </citation>
    <scope>NUCLEOTIDE SEQUENCE</scope>
    <source>
        <strain evidence="6">NBRC 16418</strain>
    </source>
</reference>
<gene>
    <name evidence="6" type="ORF">Voc01_054170</name>
</gene>
<keyword evidence="7" id="KW-1185">Reference proteome</keyword>
<comment type="caution">
    <text evidence="6">The sequence shown here is derived from an EMBL/GenBank/DDBJ whole genome shotgun (WGS) entry which is preliminary data.</text>
</comment>
<dbReference type="AlphaFoldDB" id="A0A8J3ZXV3"/>
<dbReference type="PANTHER" id="PTHR19375">
    <property type="entry name" value="HEAT SHOCK PROTEIN 70KDA"/>
    <property type="match status" value="1"/>
</dbReference>
<evidence type="ECO:0000256" key="3">
    <source>
        <dbReference type="ARBA" id="ARBA00023186"/>
    </source>
</evidence>
<dbReference type="EMBL" id="BOPH01000081">
    <property type="protein sequence ID" value="GIJ70500.1"/>
    <property type="molecule type" value="Genomic_DNA"/>
</dbReference>
<evidence type="ECO:0000256" key="2">
    <source>
        <dbReference type="ARBA" id="ARBA00022840"/>
    </source>
</evidence>
<accession>A0A8J3ZXV3</accession>